<keyword evidence="1" id="KW-0472">Membrane</keyword>
<protein>
    <recommendedName>
        <fullName evidence="4">DUF998 domain-containing protein</fullName>
    </recommendedName>
</protein>
<feature type="transmembrane region" description="Helical" evidence="1">
    <location>
        <begin position="84"/>
        <end position="106"/>
    </location>
</feature>
<comment type="caution">
    <text evidence="2">The sequence shown here is derived from an EMBL/GenBank/DDBJ whole genome shotgun (WGS) entry which is preliminary data.</text>
</comment>
<feature type="transmembrane region" description="Helical" evidence="1">
    <location>
        <begin position="127"/>
        <end position="147"/>
    </location>
</feature>
<dbReference type="InterPro" id="IPR009339">
    <property type="entry name" value="DUF998"/>
</dbReference>
<keyword evidence="1" id="KW-1133">Transmembrane helix</keyword>
<organism evidence="2 3">
    <name type="scientific">Tunturiibacter empetritectus</name>
    <dbReference type="NCBI Taxonomy" id="3069691"/>
    <lineage>
        <taxon>Bacteria</taxon>
        <taxon>Pseudomonadati</taxon>
        <taxon>Acidobacteriota</taxon>
        <taxon>Terriglobia</taxon>
        <taxon>Terriglobales</taxon>
        <taxon>Acidobacteriaceae</taxon>
        <taxon>Tunturiibacter</taxon>
    </lineage>
</organism>
<keyword evidence="1" id="KW-0812">Transmembrane</keyword>
<feature type="transmembrane region" description="Helical" evidence="1">
    <location>
        <begin position="197"/>
        <end position="214"/>
    </location>
</feature>
<reference evidence="2" key="1">
    <citation type="submission" date="2020-08" db="EMBL/GenBank/DDBJ databases">
        <title>Genomic Encyclopedia of Type Strains, Phase IV (KMG-V): Genome sequencing to study the core and pangenomes of soil and plant-associated prokaryotes.</title>
        <authorList>
            <person name="Whitman W."/>
        </authorList>
    </citation>
    <scope>NUCLEOTIDE SEQUENCE [LARGE SCALE GENOMIC DNA]</scope>
    <source>
        <strain evidence="2">M8UP27</strain>
    </source>
</reference>
<keyword evidence="3" id="KW-1185">Reference proteome</keyword>
<dbReference type="EMBL" id="JACHDY010000001">
    <property type="protein sequence ID" value="MBB5315551.1"/>
    <property type="molecule type" value="Genomic_DNA"/>
</dbReference>
<dbReference type="AlphaFoldDB" id="A0A7W8MPC9"/>
<dbReference type="Proteomes" id="UP000568106">
    <property type="component" value="Unassembled WGS sequence"/>
</dbReference>
<accession>A0A7W8MPC9</accession>
<evidence type="ECO:0000313" key="3">
    <source>
        <dbReference type="Proteomes" id="UP000568106"/>
    </source>
</evidence>
<sequence>MTIPTASVSDASHIAARGAIVAAGLALLALGALHILRPDLDPSRQMISEYAIGRFGWLMTVCFALFAAASASLFLALMGNTSTLVGRIGLIFLLVAATGLAMGAAFRTDPLSTAPEAMTFSGRMHGVSFMIGVPGVLVATLLLSFALRTHETWIGLPLLSLMAITWLSLAAMAIAIAVTMKHLGVDVSSIVGWTNRLFMAGYALWVIVVAWPMAR</sequence>
<evidence type="ECO:0000313" key="2">
    <source>
        <dbReference type="EMBL" id="MBB5315551.1"/>
    </source>
</evidence>
<dbReference type="Pfam" id="PF06197">
    <property type="entry name" value="DUF998"/>
    <property type="match status" value="1"/>
</dbReference>
<evidence type="ECO:0008006" key="4">
    <source>
        <dbReference type="Google" id="ProtNLM"/>
    </source>
</evidence>
<name>A0A7W8MPC9_9BACT</name>
<feature type="transmembrane region" description="Helical" evidence="1">
    <location>
        <begin position="153"/>
        <end position="176"/>
    </location>
</feature>
<feature type="transmembrane region" description="Helical" evidence="1">
    <location>
        <begin position="57"/>
        <end position="78"/>
    </location>
</feature>
<feature type="transmembrane region" description="Helical" evidence="1">
    <location>
        <begin position="14"/>
        <end position="36"/>
    </location>
</feature>
<gene>
    <name evidence="2" type="ORF">HDF09_000201</name>
</gene>
<evidence type="ECO:0000256" key="1">
    <source>
        <dbReference type="SAM" id="Phobius"/>
    </source>
</evidence>
<proteinExistence type="predicted"/>